<protein>
    <submittedName>
        <fullName evidence="1">Uncharacterized protein</fullName>
    </submittedName>
</protein>
<accession>A0AAN7YLC8</accession>
<organism evidence="1 2">
    <name type="scientific">Meristemomyces frigidus</name>
    <dbReference type="NCBI Taxonomy" id="1508187"/>
    <lineage>
        <taxon>Eukaryota</taxon>
        <taxon>Fungi</taxon>
        <taxon>Dikarya</taxon>
        <taxon>Ascomycota</taxon>
        <taxon>Pezizomycotina</taxon>
        <taxon>Dothideomycetes</taxon>
        <taxon>Dothideomycetidae</taxon>
        <taxon>Mycosphaerellales</taxon>
        <taxon>Teratosphaeriaceae</taxon>
        <taxon>Meristemomyces</taxon>
    </lineage>
</organism>
<proteinExistence type="predicted"/>
<sequence>MVGTMTYLLDLCYHRAKDRVPSLVETVLSGHHEATTREKLAQGRAASMGPGSIQCSGPGHDGAAYGPSVLARTKTKPAGDWIQRIRLYREGLASADWKLSPELQQYVPGKQEDQKTFNCPVTVVFGMQDVALDPRIVLGGIERYFLPRTERKEVQIAVGPSHVVELPRSGHWSMLDSDEGKTAIEGIVRCLTADESDFGTRLDRLVGIKVKTI</sequence>
<dbReference type="Gene3D" id="3.40.50.1820">
    <property type="entry name" value="alpha/beta hydrolase"/>
    <property type="match status" value="1"/>
</dbReference>
<dbReference type="AlphaFoldDB" id="A0AAN7YLC8"/>
<comment type="caution">
    <text evidence="1">The sequence shown here is derived from an EMBL/GenBank/DDBJ whole genome shotgun (WGS) entry which is preliminary data.</text>
</comment>
<dbReference type="Proteomes" id="UP001310890">
    <property type="component" value="Unassembled WGS sequence"/>
</dbReference>
<dbReference type="SUPFAM" id="SSF53474">
    <property type="entry name" value="alpha/beta-Hydrolases"/>
    <property type="match status" value="1"/>
</dbReference>
<dbReference type="InterPro" id="IPR029058">
    <property type="entry name" value="AB_hydrolase_fold"/>
</dbReference>
<dbReference type="EMBL" id="JAVRRL010000111">
    <property type="protein sequence ID" value="KAK5107679.1"/>
    <property type="molecule type" value="Genomic_DNA"/>
</dbReference>
<reference evidence="1" key="1">
    <citation type="submission" date="2023-08" db="EMBL/GenBank/DDBJ databases">
        <title>Black Yeasts Isolated from many extreme environments.</title>
        <authorList>
            <person name="Coleine C."/>
            <person name="Stajich J.E."/>
            <person name="Selbmann L."/>
        </authorList>
    </citation>
    <scope>NUCLEOTIDE SEQUENCE</scope>
    <source>
        <strain evidence="1">CCFEE 5401</strain>
    </source>
</reference>
<gene>
    <name evidence="1" type="ORF">LTR62_000914</name>
</gene>
<evidence type="ECO:0000313" key="2">
    <source>
        <dbReference type="Proteomes" id="UP001310890"/>
    </source>
</evidence>
<name>A0AAN7YLC8_9PEZI</name>
<evidence type="ECO:0000313" key="1">
    <source>
        <dbReference type="EMBL" id="KAK5107679.1"/>
    </source>
</evidence>